<organism evidence="3 4">
    <name type="scientific">Ramalina farinacea</name>
    <dbReference type="NCBI Taxonomy" id="258253"/>
    <lineage>
        <taxon>Eukaryota</taxon>
        <taxon>Fungi</taxon>
        <taxon>Dikarya</taxon>
        <taxon>Ascomycota</taxon>
        <taxon>Pezizomycotina</taxon>
        <taxon>Lecanoromycetes</taxon>
        <taxon>OSLEUM clade</taxon>
        <taxon>Lecanoromycetidae</taxon>
        <taxon>Lecanorales</taxon>
        <taxon>Lecanorineae</taxon>
        <taxon>Ramalinaceae</taxon>
        <taxon>Ramalina</taxon>
    </lineage>
</organism>
<dbReference type="GO" id="GO:0005657">
    <property type="term" value="C:replication fork"/>
    <property type="evidence" value="ECO:0007669"/>
    <property type="project" value="TreeGrafter"/>
</dbReference>
<dbReference type="Gene3D" id="3.40.50.300">
    <property type="entry name" value="P-loop containing nucleotide triphosphate hydrolases"/>
    <property type="match status" value="1"/>
</dbReference>
<dbReference type="GO" id="GO:0071140">
    <property type="term" value="P:resolution of mitotic recombination intermediates"/>
    <property type="evidence" value="ECO:0007669"/>
    <property type="project" value="TreeGrafter"/>
</dbReference>
<evidence type="ECO:0000256" key="1">
    <source>
        <dbReference type="SAM" id="MobiDB-lite"/>
    </source>
</evidence>
<dbReference type="Proteomes" id="UP001161017">
    <property type="component" value="Unassembled WGS sequence"/>
</dbReference>
<name>A0AA43QNR1_9LECA</name>
<reference evidence="3" key="1">
    <citation type="journal article" date="2023" name="Genome Biol. Evol.">
        <title>First Whole Genome Sequence and Flow Cytometry Genome Size Data for the Lichen-Forming Fungus Ramalina farinacea (Ascomycota).</title>
        <authorList>
            <person name="Llewellyn T."/>
            <person name="Mian S."/>
            <person name="Hill R."/>
            <person name="Leitch I.J."/>
            <person name="Gaya E."/>
        </authorList>
    </citation>
    <scope>NUCLEOTIDE SEQUENCE</scope>
    <source>
        <strain evidence="3">LIQ254RAFAR</strain>
    </source>
</reference>
<dbReference type="InterPro" id="IPR020588">
    <property type="entry name" value="RecA_ATP-bd"/>
</dbReference>
<sequence length="407" mass="42866">MTDLLTTLPSFPTAPYTHLIPSLERALITTTDLLTLDALEVAKRAQLPPLDVKRLIAHVLATLQAELGVGGEQNVAANGGGKKFEDVPREGEAGWGKWRTCGYELAKKPLDKISLGDEALDAVLGGGIPTGYITEIVGESGAGKTQLLLCLLLLAQLPPTSGGLASPTLYISTEHPLPTARLTQILASHPSIASLPASSPHRPSLAKILSIQVPDLESQDHILTYQLPVALSRHKIRLVVIDSIAANYRAEKSGVAEGDDPSIASNGAGPAGDRRRQAAALASRSALLIKLGGLLRGLAREHDCAIVVANQNLKTPALGLTWANQIAARIVLTKSPSLMTTSAQNLSAEAAAEGMVRVGREEAAEWQPHRWRRWINVAFAGWCGPTAEGGMGGEGEGGGRLRCGRVG</sequence>
<evidence type="ECO:0000259" key="2">
    <source>
        <dbReference type="PROSITE" id="PS50162"/>
    </source>
</evidence>
<dbReference type="SMART" id="SM00382">
    <property type="entry name" value="AAA"/>
    <property type="match status" value="1"/>
</dbReference>
<dbReference type="SUPFAM" id="SSF52540">
    <property type="entry name" value="P-loop containing nucleoside triphosphate hydrolases"/>
    <property type="match status" value="1"/>
</dbReference>
<dbReference type="GO" id="GO:0061982">
    <property type="term" value="P:meiosis I cell cycle process"/>
    <property type="evidence" value="ECO:0007669"/>
    <property type="project" value="UniProtKB-ARBA"/>
</dbReference>
<dbReference type="InterPro" id="IPR013632">
    <property type="entry name" value="Rad51_C"/>
</dbReference>
<evidence type="ECO:0000313" key="3">
    <source>
        <dbReference type="EMBL" id="MDI1489262.1"/>
    </source>
</evidence>
<dbReference type="Pfam" id="PF08423">
    <property type="entry name" value="Rad51"/>
    <property type="match status" value="1"/>
</dbReference>
<dbReference type="GO" id="GO:0000722">
    <property type="term" value="P:telomere maintenance via recombination"/>
    <property type="evidence" value="ECO:0007669"/>
    <property type="project" value="TreeGrafter"/>
</dbReference>
<protein>
    <submittedName>
        <fullName evidence="3">DNA repair protein rhp57</fullName>
    </submittedName>
</protein>
<dbReference type="GO" id="GO:0045003">
    <property type="term" value="P:double-strand break repair via synthesis-dependent strand annealing"/>
    <property type="evidence" value="ECO:0007669"/>
    <property type="project" value="TreeGrafter"/>
</dbReference>
<feature type="region of interest" description="Disordered" evidence="1">
    <location>
        <begin position="255"/>
        <end position="275"/>
    </location>
</feature>
<dbReference type="PANTHER" id="PTHR46487:SF1">
    <property type="entry name" value="DNA REPAIR PROTEIN XRCC3"/>
    <property type="match status" value="1"/>
</dbReference>
<feature type="domain" description="RecA family profile 1" evidence="2">
    <location>
        <begin position="109"/>
        <end position="312"/>
    </location>
</feature>
<dbReference type="GO" id="GO:0000400">
    <property type="term" value="F:four-way junction DNA binding"/>
    <property type="evidence" value="ECO:0007669"/>
    <property type="project" value="TreeGrafter"/>
</dbReference>
<dbReference type="GO" id="GO:0005524">
    <property type="term" value="F:ATP binding"/>
    <property type="evidence" value="ECO:0007669"/>
    <property type="project" value="InterPro"/>
</dbReference>
<dbReference type="PANTHER" id="PTHR46487">
    <property type="entry name" value="DNA REPAIR PROTEIN XRCC3"/>
    <property type="match status" value="1"/>
</dbReference>
<proteinExistence type="predicted"/>
<dbReference type="InterPro" id="IPR003593">
    <property type="entry name" value="AAA+_ATPase"/>
</dbReference>
<dbReference type="GO" id="GO:0090656">
    <property type="term" value="P:t-circle formation"/>
    <property type="evidence" value="ECO:0007669"/>
    <property type="project" value="TreeGrafter"/>
</dbReference>
<evidence type="ECO:0000313" key="4">
    <source>
        <dbReference type="Proteomes" id="UP001161017"/>
    </source>
</evidence>
<gene>
    <name evidence="3" type="primary">rhp57</name>
    <name evidence="3" type="ORF">OHK93_008540</name>
</gene>
<keyword evidence="4" id="KW-1185">Reference proteome</keyword>
<comment type="caution">
    <text evidence="3">The sequence shown here is derived from an EMBL/GenBank/DDBJ whole genome shotgun (WGS) entry which is preliminary data.</text>
</comment>
<dbReference type="InterPro" id="IPR027417">
    <property type="entry name" value="P-loop_NTPase"/>
</dbReference>
<accession>A0AA43QNR1</accession>
<dbReference type="GO" id="GO:0140664">
    <property type="term" value="F:ATP-dependent DNA damage sensor activity"/>
    <property type="evidence" value="ECO:0007669"/>
    <property type="project" value="InterPro"/>
</dbReference>
<dbReference type="AlphaFoldDB" id="A0AA43QNR1"/>
<dbReference type="GO" id="GO:0033065">
    <property type="term" value="C:Rad51C-XRCC3 complex"/>
    <property type="evidence" value="ECO:0007669"/>
    <property type="project" value="TreeGrafter"/>
</dbReference>
<dbReference type="EMBL" id="JAPUFD010000009">
    <property type="protein sequence ID" value="MDI1489262.1"/>
    <property type="molecule type" value="Genomic_DNA"/>
</dbReference>
<dbReference type="PROSITE" id="PS50162">
    <property type="entry name" value="RECA_2"/>
    <property type="match status" value="1"/>
</dbReference>